<protein>
    <recommendedName>
        <fullName evidence="4">DUF2892 domain-containing protein</fullName>
    </recommendedName>
</protein>
<evidence type="ECO:0000256" key="1">
    <source>
        <dbReference type="SAM" id="Phobius"/>
    </source>
</evidence>
<keyword evidence="1" id="KW-0472">Membrane</keyword>
<proteinExistence type="predicted"/>
<organism evidence="2 3">
    <name type="scientific">Bacteroides luti</name>
    <dbReference type="NCBI Taxonomy" id="1297750"/>
    <lineage>
        <taxon>Bacteria</taxon>
        <taxon>Pseudomonadati</taxon>
        <taxon>Bacteroidota</taxon>
        <taxon>Bacteroidia</taxon>
        <taxon>Bacteroidales</taxon>
        <taxon>Bacteroidaceae</taxon>
        <taxon>Bacteroides</taxon>
    </lineage>
</organism>
<accession>A0A1M5ATS7</accession>
<dbReference type="AlphaFoldDB" id="A0A1M5ATS7"/>
<gene>
    <name evidence="2" type="ORF">SAMN05444405_10794</name>
</gene>
<dbReference type="STRING" id="1297750.SAMN05444405_10794"/>
<evidence type="ECO:0000313" key="2">
    <source>
        <dbReference type="EMBL" id="SHF33620.1"/>
    </source>
</evidence>
<dbReference type="Proteomes" id="UP000184509">
    <property type="component" value="Unassembled WGS sequence"/>
</dbReference>
<keyword evidence="1" id="KW-0812">Transmembrane</keyword>
<keyword evidence="1" id="KW-1133">Transmembrane helix</keyword>
<evidence type="ECO:0000313" key="3">
    <source>
        <dbReference type="Proteomes" id="UP000184509"/>
    </source>
</evidence>
<evidence type="ECO:0008006" key="4">
    <source>
        <dbReference type="Google" id="ProtNLM"/>
    </source>
</evidence>
<feature type="transmembrane region" description="Helical" evidence="1">
    <location>
        <begin position="12"/>
        <end position="28"/>
    </location>
</feature>
<sequence length="81" mass="8842">MNNLLKNWDSGRIIRLILSIALSIYAIVSKDYGFFFLAGLFLLQAVFNLSCCGAGGCASSGTDSQNQVFKGEIEEYKPGKK</sequence>
<dbReference type="RefSeq" id="WP_073401114.1">
    <property type="nucleotide sequence ID" value="NZ_FQTV01000007.1"/>
</dbReference>
<keyword evidence="3" id="KW-1185">Reference proteome</keyword>
<dbReference type="EMBL" id="FQTV01000007">
    <property type="protein sequence ID" value="SHF33620.1"/>
    <property type="molecule type" value="Genomic_DNA"/>
</dbReference>
<name>A0A1M5ATS7_9BACE</name>
<reference evidence="2 3" key="1">
    <citation type="submission" date="2016-11" db="EMBL/GenBank/DDBJ databases">
        <authorList>
            <person name="Jaros S."/>
            <person name="Januszkiewicz K."/>
            <person name="Wedrychowicz H."/>
        </authorList>
    </citation>
    <scope>NUCLEOTIDE SEQUENCE [LARGE SCALE GENOMIC DNA]</scope>
    <source>
        <strain evidence="2 3">DSM 26991</strain>
    </source>
</reference>